<feature type="domain" description="DUF1468" evidence="2">
    <location>
        <begin position="9"/>
        <end position="156"/>
    </location>
</feature>
<reference evidence="3 4" key="1">
    <citation type="submission" date="2015-05" db="EMBL/GenBank/DDBJ databases">
        <authorList>
            <person name="Tang B."/>
            <person name="Yu Y."/>
        </authorList>
    </citation>
    <scope>NUCLEOTIDE SEQUENCE [LARGE SCALE GENOMIC DNA]</scope>
    <source>
        <strain evidence="3 4">DSM 7029</strain>
    </source>
</reference>
<dbReference type="InterPro" id="IPR009936">
    <property type="entry name" value="DUF1468"/>
</dbReference>
<dbReference type="EMBL" id="CP011371">
    <property type="protein sequence ID" value="AKJ28625.1"/>
    <property type="molecule type" value="Genomic_DNA"/>
</dbReference>
<dbReference type="AlphaFoldDB" id="A0A0G3BPY7"/>
<feature type="transmembrane region" description="Helical" evidence="1">
    <location>
        <begin position="6"/>
        <end position="28"/>
    </location>
</feature>
<dbReference type="Pfam" id="PF07331">
    <property type="entry name" value="TctB"/>
    <property type="match status" value="1"/>
</dbReference>
<keyword evidence="1" id="KW-0812">Transmembrane</keyword>
<keyword evidence="4" id="KW-1185">Reference proteome</keyword>
<keyword evidence="1" id="KW-0472">Membrane</keyword>
<evidence type="ECO:0000313" key="3">
    <source>
        <dbReference type="EMBL" id="AKJ28625.1"/>
    </source>
</evidence>
<dbReference type="Proteomes" id="UP000035352">
    <property type="component" value="Chromosome"/>
</dbReference>
<organism evidence="3 4">
    <name type="scientific">Caldimonas brevitalea</name>
    <dbReference type="NCBI Taxonomy" id="413882"/>
    <lineage>
        <taxon>Bacteria</taxon>
        <taxon>Pseudomonadati</taxon>
        <taxon>Pseudomonadota</taxon>
        <taxon>Betaproteobacteria</taxon>
        <taxon>Burkholderiales</taxon>
        <taxon>Sphaerotilaceae</taxon>
        <taxon>Caldimonas</taxon>
    </lineage>
</organism>
<feature type="transmembrane region" description="Helical" evidence="1">
    <location>
        <begin position="89"/>
        <end position="112"/>
    </location>
</feature>
<proteinExistence type="predicted"/>
<dbReference type="STRING" id="413882.AAW51_1934"/>
<dbReference type="OrthoDB" id="8684819at2"/>
<gene>
    <name evidence="3" type="primary">tctB</name>
    <name evidence="3" type="ORF">AAW51_1934</name>
</gene>
<name>A0A0G3BPY7_9BURK</name>
<dbReference type="KEGG" id="pbh:AAW51_1934"/>
<protein>
    <submittedName>
        <fullName evidence="3">Putative tricarboxylic transport membrane protein</fullName>
    </submittedName>
</protein>
<sequence length="164" mass="16882">MKHLSQQLVGLGAIGLGGLIAVGSFALNDEAGYAGVGAAFMPRVVAAALVLCGLWLVYEAASGGFRQIENHDETARPDWRSLAWLSGGLLLNAALISRAGFVVSCALLFVLASRGLRQAMGQATGAGQLLRDAAVGAAISLPTYWLFTKGLGLALPGLTTSGWI</sequence>
<dbReference type="RefSeq" id="WP_047194447.1">
    <property type="nucleotide sequence ID" value="NZ_CP011371.1"/>
</dbReference>
<feature type="transmembrane region" description="Helical" evidence="1">
    <location>
        <begin position="40"/>
        <end position="58"/>
    </location>
</feature>
<keyword evidence="1" id="KW-1133">Transmembrane helix</keyword>
<evidence type="ECO:0000259" key="2">
    <source>
        <dbReference type="Pfam" id="PF07331"/>
    </source>
</evidence>
<evidence type="ECO:0000256" key="1">
    <source>
        <dbReference type="SAM" id="Phobius"/>
    </source>
</evidence>
<evidence type="ECO:0000313" key="4">
    <source>
        <dbReference type="Proteomes" id="UP000035352"/>
    </source>
</evidence>
<accession>A0A0G3BPY7</accession>